<accession>A0ABR1BF71</accession>
<dbReference type="SUPFAM" id="SSF143081">
    <property type="entry name" value="BB1717-like"/>
    <property type="match status" value="1"/>
</dbReference>
<name>A0ABR1BF71_POLSC</name>
<organism evidence="13 14">
    <name type="scientific">Polyplax serrata</name>
    <name type="common">Common mouse louse</name>
    <dbReference type="NCBI Taxonomy" id="468196"/>
    <lineage>
        <taxon>Eukaryota</taxon>
        <taxon>Metazoa</taxon>
        <taxon>Ecdysozoa</taxon>
        <taxon>Arthropoda</taxon>
        <taxon>Hexapoda</taxon>
        <taxon>Insecta</taxon>
        <taxon>Pterygota</taxon>
        <taxon>Neoptera</taxon>
        <taxon>Paraneoptera</taxon>
        <taxon>Psocodea</taxon>
        <taxon>Troctomorpha</taxon>
        <taxon>Phthiraptera</taxon>
        <taxon>Anoplura</taxon>
        <taxon>Polyplacidae</taxon>
        <taxon>Polyplax</taxon>
    </lineage>
</organism>
<feature type="compositionally biased region" description="Basic and acidic residues" evidence="12">
    <location>
        <begin position="290"/>
        <end position="311"/>
    </location>
</feature>
<evidence type="ECO:0000256" key="2">
    <source>
        <dbReference type="ARBA" id="ARBA00015888"/>
    </source>
</evidence>
<protein>
    <recommendedName>
        <fullName evidence="2">Abasic site processing protein HMCES</fullName>
    </recommendedName>
    <alternativeName>
        <fullName evidence="9">Embryonic stem cell-specific 5-hydroxymethylcytosine-binding protein</fullName>
    </alternativeName>
    <alternativeName>
        <fullName evidence="10">Peptidase HMCES</fullName>
    </alternativeName>
    <alternativeName>
        <fullName evidence="11">SRAP domain-containing protein 1</fullName>
    </alternativeName>
</protein>
<dbReference type="InterPro" id="IPR003738">
    <property type="entry name" value="SRAP"/>
</dbReference>
<keyword evidence="8" id="KW-0456">Lyase</keyword>
<dbReference type="Proteomes" id="UP001359485">
    <property type="component" value="Unassembled WGS sequence"/>
</dbReference>
<sequence length="311" mass="35839">MCGRLACGLKPHEIRNCCSYKRSHDDGFVKPDWKNFHNSGKKYKPSYNICPTEVAPVLMSGSHFDSDSRIIAPMIFGLIPTWAKAETTTKYSTINCRIEQLKTSKLYGPLLQKGQRCIVICNGFFEWKKEGKSSKPYFIHAEQEDNVLIDDPTTWNLEFDSPIESNGFIPLKLAALFEKQIKEDGTETYSFTVLTKDSSTKMSWMHHRMPAIINTEEQLNIWLDHKQFDGDQALHYLTHFEKVVWYPVATRVNSATIKDISCLNHIMKVDSTNNRGNSNLLMTWLGKRQRNSETTEKEEPNTLKVKKEEPH</sequence>
<evidence type="ECO:0000256" key="9">
    <source>
        <dbReference type="ARBA" id="ARBA00030390"/>
    </source>
</evidence>
<keyword evidence="6" id="KW-0190">Covalent protein-DNA linkage</keyword>
<keyword evidence="14" id="KW-1185">Reference proteome</keyword>
<dbReference type="PANTHER" id="PTHR13604:SF0">
    <property type="entry name" value="ABASIC SITE PROCESSING PROTEIN HMCES"/>
    <property type="match status" value="1"/>
</dbReference>
<feature type="region of interest" description="Disordered" evidence="12">
    <location>
        <begin position="288"/>
        <end position="311"/>
    </location>
</feature>
<keyword evidence="3" id="KW-0645">Protease</keyword>
<evidence type="ECO:0000256" key="7">
    <source>
        <dbReference type="ARBA" id="ARBA00023125"/>
    </source>
</evidence>
<evidence type="ECO:0000256" key="5">
    <source>
        <dbReference type="ARBA" id="ARBA00022801"/>
    </source>
</evidence>
<evidence type="ECO:0000256" key="11">
    <source>
        <dbReference type="ARBA" id="ARBA00031130"/>
    </source>
</evidence>
<evidence type="ECO:0000256" key="12">
    <source>
        <dbReference type="SAM" id="MobiDB-lite"/>
    </source>
</evidence>
<evidence type="ECO:0000313" key="13">
    <source>
        <dbReference type="EMBL" id="KAK6640776.1"/>
    </source>
</evidence>
<dbReference type="Pfam" id="PF02586">
    <property type="entry name" value="SRAP"/>
    <property type="match status" value="1"/>
</dbReference>
<evidence type="ECO:0000256" key="4">
    <source>
        <dbReference type="ARBA" id="ARBA00022763"/>
    </source>
</evidence>
<reference evidence="13 14" key="1">
    <citation type="submission" date="2023-09" db="EMBL/GenBank/DDBJ databases">
        <title>Genomes of two closely related lineages of the louse Polyplax serrata with different host specificities.</title>
        <authorList>
            <person name="Martinu J."/>
            <person name="Tarabai H."/>
            <person name="Stefka J."/>
            <person name="Hypsa V."/>
        </authorList>
    </citation>
    <scope>NUCLEOTIDE SEQUENCE [LARGE SCALE GENOMIC DNA]</scope>
    <source>
        <strain evidence="13">98ZLc_SE</strain>
    </source>
</reference>
<dbReference type="Gene3D" id="3.90.1680.10">
    <property type="entry name" value="SOS response associated peptidase-like"/>
    <property type="match status" value="1"/>
</dbReference>
<evidence type="ECO:0000256" key="3">
    <source>
        <dbReference type="ARBA" id="ARBA00022670"/>
    </source>
</evidence>
<evidence type="ECO:0000256" key="6">
    <source>
        <dbReference type="ARBA" id="ARBA00023124"/>
    </source>
</evidence>
<comment type="similarity">
    <text evidence="1">Belongs to the SOS response-associated peptidase family.</text>
</comment>
<keyword evidence="4" id="KW-0227">DNA damage</keyword>
<evidence type="ECO:0000256" key="10">
    <source>
        <dbReference type="ARBA" id="ARBA00030898"/>
    </source>
</evidence>
<evidence type="ECO:0000313" key="14">
    <source>
        <dbReference type="Proteomes" id="UP001359485"/>
    </source>
</evidence>
<evidence type="ECO:0000256" key="1">
    <source>
        <dbReference type="ARBA" id="ARBA00008136"/>
    </source>
</evidence>
<dbReference type="PANTHER" id="PTHR13604">
    <property type="entry name" value="DC12-RELATED"/>
    <property type="match status" value="1"/>
</dbReference>
<gene>
    <name evidence="13" type="ORF">RUM44_012473</name>
</gene>
<dbReference type="EMBL" id="JAWJWF010000001">
    <property type="protein sequence ID" value="KAK6640776.1"/>
    <property type="molecule type" value="Genomic_DNA"/>
</dbReference>
<keyword evidence="7" id="KW-0238">DNA-binding</keyword>
<keyword evidence="5" id="KW-0378">Hydrolase</keyword>
<dbReference type="InterPro" id="IPR036590">
    <property type="entry name" value="SRAP-like"/>
</dbReference>
<proteinExistence type="inferred from homology"/>
<evidence type="ECO:0000256" key="8">
    <source>
        <dbReference type="ARBA" id="ARBA00023239"/>
    </source>
</evidence>
<comment type="caution">
    <text evidence="13">The sequence shown here is derived from an EMBL/GenBank/DDBJ whole genome shotgun (WGS) entry which is preliminary data.</text>
</comment>